<dbReference type="GO" id="GO:0030267">
    <property type="term" value="F:glyoxylate reductase (NADPH) activity"/>
    <property type="evidence" value="ECO:0007669"/>
    <property type="project" value="TreeGrafter"/>
</dbReference>
<dbReference type="Pfam" id="PF02826">
    <property type="entry name" value="2-Hacid_dh_C"/>
    <property type="match status" value="1"/>
</dbReference>
<dbReference type="PANTHER" id="PTHR10996">
    <property type="entry name" value="2-HYDROXYACID DEHYDROGENASE-RELATED"/>
    <property type="match status" value="1"/>
</dbReference>
<dbReference type="CDD" id="cd12156">
    <property type="entry name" value="HPPR"/>
    <property type="match status" value="1"/>
</dbReference>
<dbReference type="InterPro" id="IPR050223">
    <property type="entry name" value="D-isomer_2-hydroxyacid_DH"/>
</dbReference>
<comment type="caution">
    <text evidence="7">The sequence shown here is derived from an EMBL/GenBank/DDBJ whole genome shotgun (WGS) entry which is preliminary data.</text>
</comment>
<dbReference type="Pfam" id="PF00389">
    <property type="entry name" value="2-Hacid_dh"/>
    <property type="match status" value="1"/>
</dbReference>
<protein>
    <submittedName>
        <fullName evidence="7">2-hydroxyacid dehydrogenase</fullName>
    </submittedName>
</protein>
<dbReference type="GO" id="GO:0005829">
    <property type="term" value="C:cytosol"/>
    <property type="evidence" value="ECO:0007669"/>
    <property type="project" value="TreeGrafter"/>
</dbReference>
<evidence type="ECO:0000313" key="7">
    <source>
        <dbReference type="EMBL" id="TDK47432.1"/>
    </source>
</evidence>
<dbReference type="RefSeq" id="WP_133359825.1">
    <property type="nucleotide sequence ID" value="NZ_SMUV01000065.1"/>
</dbReference>
<evidence type="ECO:0000256" key="1">
    <source>
        <dbReference type="ARBA" id="ARBA00022857"/>
    </source>
</evidence>
<feature type="domain" description="D-isomer specific 2-hydroxyacid dehydrogenase catalytic" evidence="5">
    <location>
        <begin position="46"/>
        <end position="314"/>
    </location>
</feature>
<evidence type="ECO:0000259" key="6">
    <source>
        <dbReference type="Pfam" id="PF02826"/>
    </source>
</evidence>
<dbReference type="GO" id="GO:0051287">
    <property type="term" value="F:NAD binding"/>
    <property type="evidence" value="ECO:0007669"/>
    <property type="project" value="InterPro"/>
</dbReference>
<dbReference type="InterPro" id="IPR006139">
    <property type="entry name" value="D-isomer_2_OHA_DH_cat_dom"/>
</dbReference>
<organism evidence="7 8">
    <name type="scientific">Antarcticimicrobium luteum</name>
    <dbReference type="NCBI Taxonomy" id="2547397"/>
    <lineage>
        <taxon>Bacteria</taxon>
        <taxon>Pseudomonadati</taxon>
        <taxon>Pseudomonadota</taxon>
        <taxon>Alphaproteobacteria</taxon>
        <taxon>Rhodobacterales</taxon>
        <taxon>Paracoccaceae</taxon>
        <taxon>Antarcticimicrobium</taxon>
    </lineage>
</organism>
<dbReference type="Proteomes" id="UP000295301">
    <property type="component" value="Unassembled WGS sequence"/>
</dbReference>
<keyword evidence="2 4" id="KW-0560">Oxidoreductase</keyword>
<accession>A0A4R5V618</accession>
<keyword evidence="1" id="KW-0521">NADP</keyword>
<reference evidence="7 8" key="1">
    <citation type="submission" date="2019-03" db="EMBL/GenBank/DDBJ databases">
        <title>Ruegeria lutea sp. nov., a novel strain, isolated from marine sediment, the Masan Bay, South Korea.</title>
        <authorList>
            <person name="Kim J."/>
            <person name="Kim D.-Y."/>
            <person name="Lee S.-S."/>
        </authorList>
    </citation>
    <scope>NUCLEOTIDE SEQUENCE [LARGE SCALE GENOMIC DNA]</scope>
    <source>
        <strain evidence="7 8">318-1</strain>
    </source>
</reference>
<proteinExistence type="inferred from homology"/>
<dbReference type="SUPFAM" id="SSF52283">
    <property type="entry name" value="Formate/glycerate dehydrogenase catalytic domain-like"/>
    <property type="match status" value="1"/>
</dbReference>
<dbReference type="InterPro" id="IPR006140">
    <property type="entry name" value="D-isomer_DH_NAD-bd"/>
</dbReference>
<dbReference type="InterPro" id="IPR036291">
    <property type="entry name" value="NAD(P)-bd_dom_sf"/>
</dbReference>
<gene>
    <name evidence="7" type="ORF">E1832_11140</name>
</gene>
<dbReference type="FunFam" id="3.40.50.720:FF:000213">
    <property type="entry name" value="Putative 2-hydroxyacid dehydrogenase"/>
    <property type="match status" value="1"/>
</dbReference>
<dbReference type="EMBL" id="SMUV01000065">
    <property type="protein sequence ID" value="TDK47432.1"/>
    <property type="molecule type" value="Genomic_DNA"/>
</dbReference>
<name>A0A4R5V618_9RHOB</name>
<dbReference type="AlphaFoldDB" id="A0A4R5V618"/>
<dbReference type="SUPFAM" id="SSF51735">
    <property type="entry name" value="NAD(P)-binding Rossmann-fold domains"/>
    <property type="match status" value="1"/>
</dbReference>
<dbReference type="GO" id="GO:0016618">
    <property type="term" value="F:hydroxypyruvate reductase [NAD(P)H] activity"/>
    <property type="evidence" value="ECO:0007669"/>
    <property type="project" value="TreeGrafter"/>
</dbReference>
<dbReference type="Gene3D" id="3.40.50.720">
    <property type="entry name" value="NAD(P)-binding Rossmann-like Domain"/>
    <property type="match status" value="2"/>
</dbReference>
<evidence type="ECO:0000256" key="2">
    <source>
        <dbReference type="ARBA" id="ARBA00023002"/>
    </source>
</evidence>
<evidence type="ECO:0000256" key="4">
    <source>
        <dbReference type="RuleBase" id="RU003719"/>
    </source>
</evidence>
<dbReference type="PANTHER" id="PTHR10996:SF178">
    <property type="entry name" value="2-HYDROXYACID DEHYDROGENASE YGL185C-RELATED"/>
    <property type="match status" value="1"/>
</dbReference>
<comment type="similarity">
    <text evidence="4">Belongs to the D-isomer specific 2-hydroxyacid dehydrogenase family.</text>
</comment>
<evidence type="ECO:0000256" key="3">
    <source>
        <dbReference type="ARBA" id="ARBA00023027"/>
    </source>
</evidence>
<keyword evidence="8" id="KW-1185">Reference proteome</keyword>
<keyword evidence="3" id="KW-0520">NAD</keyword>
<dbReference type="OrthoDB" id="9793626at2"/>
<sequence>MTTEIQIYGRGRMPPRLEQRLSDHFTLHCDAAPAPSGDWFARHGDQIRGMTNASAAPLTGALMDRLPKLEIISGLGVGYDGIDVAAARARGIIVTHTPDVLNADVANYALLLLLAASRDLLFQDAYARSGRWARDGQAPLTSTLEGRSIGIVGLGRIGRTLAKKLEIFGGPILYHGRREQPEVPYEFCPDLCEMARRCTALILCLPGGAGTDRLIGTKVLDALGPEGILVNVARGSVVDQPALIAALEEGRLGRAALDVFEEEPAVPQTLCDSDRVILSPHAASATVETRTAMFDLTADNLIAHFRDGAPKTPVPECRDMIRR</sequence>
<evidence type="ECO:0000259" key="5">
    <source>
        <dbReference type="Pfam" id="PF00389"/>
    </source>
</evidence>
<feature type="domain" description="D-isomer specific 2-hydroxyacid dehydrogenase NAD-binding" evidence="6">
    <location>
        <begin position="111"/>
        <end position="283"/>
    </location>
</feature>
<evidence type="ECO:0000313" key="8">
    <source>
        <dbReference type="Proteomes" id="UP000295301"/>
    </source>
</evidence>